<dbReference type="Pfam" id="PF00665">
    <property type="entry name" value="rve"/>
    <property type="match status" value="1"/>
</dbReference>
<dbReference type="InterPro" id="IPR012337">
    <property type="entry name" value="RNaseH-like_sf"/>
</dbReference>
<accession>A0A3E0VUT6</accession>
<comment type="caution">
    <text evidence="3">The sequence shown here is derived from an EMBL/GenBank/DDBJ whole genome shotgun (WGS) entry which is preliminary data.</text>
</comment>
<name>A0A3E0VUT6_9MICO</name>
<dbReference type="InterPro" id="IPR036397">
    <property type="entry name" value="RNaseH_sf"/>
</dbReference>
<feature type="domain" description="Integrase catalytic" evidence="2">
    <location>
        <begin position="30"/>
        <end position="148"/>
    </location>
</feature>
<dbReference type="InterPro" id="IPR053392">
    <property type="entry name" value="Transposase_IS30-like"/>
</dbReference>
<dbReference type="InterPro" id="IPR051917">
    <property type="entry name" value="Transposase-Integrase"/>
</dbReference>
<dbReference type="GO" id="GO:0003676">
    <property type="term" value="F:nucleic acid binding"/>
    <property type="evidence" value="ECO:0007669"/>
    <property type="project" value="InterPro"/>
</dbReference>
<protein>
    <recommendedName>
        <fullName evidence="2">Integrase catalytic domain-containing protein</fullName>
    </recommendedName>
</protein>
<dbReference type="NCBIfam" id="NF033563">
    <property type="entry name" value="transpos_IS30"/>
    <property type="match status" value="1"/>
</dbReference>
<sequence length="217" mass="24329">MTPCRSVPHSKPNRDPAQRTGRFVDTMVPIAQRPSEADDHAIPGHWEGDRIIGTMSRSAIGTLVERSSRFVSLVHLLHDHTAETVRDGLVKTVSQLPITLRRSLTWDQGSEMSEHVAFRVATDMDVYFCDPASPWQRGSNENTNGLLEWSAMLWTSVACMKSTNSHSPSARSRALKLRRVTCAREPHPTDRAASSVMAVRRQHRRVRRGGRDVWLGG</sequence>
<gene>
    <name evidence="3" type="ORF">B7R22_14075</name>
</gene>
<dbReference type="PROSITE" id="PS50994">
    <property type="entry name" value="INTEGRASE"/>
    <property type="match status" value="1"/>
</dbReference>
<dbReference type="PANTHER" id="PTHR10948">
    <property type="entry name" value="TRANSPOSASE"/>
    <property type="match status" value="1"/>
</dbReference>
<evidence type="ECO:0000256" key="1">
    <source>
        <dbReference type="SAM" id="MobiDB-lite"/>
    </source>
</evidence>
<evidence type="ECO:0000259" key="2">
    <source>
        <dbReference type="PROSITE" id="PS50994"/>
    </source>
</evidence>
<organism evidence="3 4">
    <name type="scientific">Subtercola boreus</name>
    <dbReference type="NCBI Taxonomy" id="120213"/>
    <lineage>
        <taxon>Bacteria</taxon>
        <taxon>Bacillati</taxon>
        <taxon>Actinomycetota</taxon>
        <taxon>Actinomycetes</taxon>
        <taxon>Micrococcales</taxon>
        <taxon>Microbacteriaceae</taxon>
        <taxon>Subtercola</taxon>
    </lineage>
</organism>
<proteinExistence type="predicted"/>
<reference evidence="3 4" key="1">
    <citation type="submission" date="2017-04" db="EMBL/GenBank/DDBJ databases">
        <title>Comparative genome analysis of Subtercola boreus.</title>
        <authorList>
            <person name="Cho Y.-J."/>
            <person name="Cho A."/>
            <person name="Kim O.-S."/>
            <person name="Lee J.-I."/>
        </authorList>
    </citation>
    <scope>NUCLEOTIDE SEQUENCE [LARGE SCALE GENOMIC DNA]</scope>
    <source>
        <strain evidence="3 4">P27479</strain>
    </source>
</reference>
<dbReference type="GO" id="GO:0004803">
    <property type="term" value="F:transposase activity"/>
    <property type="evidence" value="ECO:0007669"/>
    <property type="project" value="TreeGrafter"/>
</dbReference>
<dbReference type="PANTHER" id="PTHR10948:SF23">
    <property type="entry name" value="TRANSPOSASE INSI FOR INSERTION SEQUENCE ELEMENT IS30A-RELATED"/>
    <property type="match status" value="1"/>
</dbReference>
<dbReference type="AlphaFoldDB" id="A0A3E0VUT6"/>
<evidence type="ECO:0000313" key="3">
    <source>
        <dbReference type="EMBL" id="RFA13123.1"/>
    </source>
</evidence>
<dbReference type="InterPro" id="IPR001584">
    <property type="entry name" value="Integrase_cat-core"/>
</dbReference>
<dbReference type="SUPFAM" id="SSF53098">
    <property type="entry name" value="Ribonuclease H-like"/>
    <property type="match status" value="1"/>
</dbReference>
<dbReference type="GO" id="GO:0032196">
    <property type="term" value="P:transposition"/>
    <property type="evidence" value="ECO:0007669"/>
    <property type="project" value="TreeGrafter"/>
</dbReference>
<dbReference type="Proteomes" id="UP000256541">
    <property type="component" value="Unassembled WGS sequence"/>
</dbReference>
<dbReference type="EMBL" id="NBXB01000037">
    <property type="protein sequence ID" value="RFA13123.1"/>
    <property type="molecule type" value="Genomic_DNA"/>
</dbReference>
<feature type="region of interest" description="Disordered" evidence="1">
    <location>
        <begin position="1"/>
        <end position="20"/>
    </location>
</feature>
<dbReference type="GO" id="GO:0005829">
    <property type="term" value="C:cytosol"/>
    <property type="evidence" value="ECO:0007669"/>
    <property type="project" value="TreeGrafter"/>
</dbReference>
<evidence type="ECO:0000313" key="4">
    <source>
        <dbReference type="Proteomes" id="UP000256541"/>
    </source>
</evidence>
<dbReference type="Gene3D" id="3.30.420.10">
    <property type="entry name" value="Ribonuclease H-like superfamily/Ribonuclease H"/>
    <property type="match status" value="1"/>
</dbReference>
<dbReference type="GO" id="GO:0015074">
    <property type="term" value="P:DNA integration"/>
    <property type="evidence" value="ECO:0007669"/>
    <property type="project" value="InterPro"/>
</dbReference>